<organism evidence="1 2">
    <name type="scientific">Streptomyces spectabilis</name>
    <dbReference type="NCBI Taxonomy" id="68270"/>
    <lineage>
        <taxon>Bacteria</taxon>
        <taxon>Bacillati</taxon>
        <taxon>Actinomycetota</taxon>
        <taxon>Actinomycetes</taxon>
        <taxon>Kitasatosporales</taxon>
        <taxon>Streptomycetaceae</taxon>
        <taxon>Streptomyces</taxon>
    </lineage>
</organism>
<dbReference type="PANTHER" id="PTHR47691">
    <property type="entry name" value="REGULATOR-RELATED"/>
    <property type="match status" value="1"/>
</dbReference>
<dbReference type="Proteomes" id="UP000316806">
    <property type="component" value="Chromosome"/>
</dbReference>
<accession>A0A516RM01</accession>
<dbReference type="Gene3D" id="1.25.40.10">
    <property type="entry name" value="Tetratricopeptide repeat domain"/>
    <property type="match status" value="1"/>
</dbReference>
<dbReference type="InterPro" id="IPR027417">
    <property type="entry name" value="P-loop_NTPase"/>
</dbReference>
<evidence type="ECO:0000313" key="2">
    <source>
        <dbReference type="Proteomes" id="UP000316806"/>
    </source>
</evidence>
<evidence type="ECO:0008006" key="3">
    <source>
        <dbReference type="Google" id="ProtNLM"/>
    </source>
</evidence>
<proteinExistence type="predicted"/>
<reference evidence="1 2" key="1">
    <citation type="journal article" date="2019" name="J. Ind. Microbiol. Biotechnol.">
        <title>The complete genomic sequence of Streptomyces spectabilis NRRL-2792 and identification of secondary metabolite biosynthetic gene clusters.</title>
        <authorList>
            <person name="Sinha A."/>
            <person name="Phillips-Salemka S."/>
            <person name="Niraula T.A."/>
            <person name="Short K.A."/>
            <person name="Niraula N.P."/>
        </authorList>
    </citation>
    <scope>NUCLEOTIDE SEQUENCE [LARGE SCALE GENOMIC DNA]</scope>
    <source>
        <strain evidence="1 2">NRRL 2792</strain>
    </source>
</reference>
<dbReference type="PRINTS" id="PR00364">
    <property type="entry name" value="DISEASERSIST"/>
</dbReference>
<dbReference type="AlphaFoldDB" id="A0A516RM01"/>
<sequence length="715" mass="75297">MGSQGTGGGSNDLSGTVHGHSVQAGHVAGDVTLNVLPPPAHPHVTPYEVPPLSARFFNQVDVLARLDALAAPGQGAPVGVAVLQGLPGVGTTAVIRRWAELKRAWFRGGQLYHDFAALRDRREGADVSEAAGQFLRSLGVDEPLIPDSLQERAARFRSRTAEQPLLVVLENVSRAAQVRALLPRGPGSVVLVTFGGDGGELGELSVEAQLVYVDPLDEDSALRLLADRCAQAVAADPGAAARVVELCGRLPLALDIVAGRLRTARSLTLARLADELADATHRLSGLSVGRSRSMTAALDLAYGALPPATARLYRLLGSLPLTALDESVAAAAAGVDLVDARAQLRELEALSLLEATPDGRHRVHDLVRLHACERAEREDPPASGRAALARVLDHYLRLTALADRAVRRDRLRVADLTDVLRDAPDPFAAPGGPAPLTWLEGEYPNVLGVLRAAARDPELHVPVWQTAEALTVLFLHHRHLGPWLESLALGAAAAAAAVDPAAEARLRSLRSRPLLDLGDHAEARAELDAAVACAEVSGHTVLRASVQEFLGRCLEHHDLEAAMAAYRASLALNSAAGEERGAAIAAYFLGRAEDAAGRPRAALATLRDAHARLAARADHRMAARATLALGLAHDHLGETDDAVRALAAAAQALHTTEAYSYEADARAALADVLSRTGSGPDAVRPLLARALEVYEAYGSPRADAVRTRLAQLGSA</sequence>
<protein>
    <recommendedName>
        <fullName evidence="3">NB-ARC domain-containing protein</fullName>
    </recommendedName>
</protein>
<dbReference type="InterPro" id="IPR011990">
    <property type="entry name" value="TPR-like_helical_dom_sf"/>
</dbReference>
<dbReference type="SUPFAM" id="SSF52540">
    <property type="entry name" value="P-loop containing nucleoside triphosphate hydrolases"/>
    <property type="match status" value="1"/>
</dbReference>
<dbReference type="EMBL" id="CP040916">
    <property type="protein sequence ID" value="QDQ16688.1"/>
    <property type="molecule type" value="Genomic_DNA"/>
</dbReference>
<dbReference type="Gene3D" id="3.40.50.300">
    <property type="entry name" value="P-loop containing nucleotide triphosphate hydrolases"/>
    <property type="match status" value="1"/>
</dbReference>
<evidence type="ECO:0000313" key="1">
    <source>
        <dbReference type="EMBL" id="QDQ16688.1"/>
    </source>
</evidence>
<gene>
    <name evidence="1" type="ORF">FH965_32585</name>
</gene>
<dbReference type="SUPFAM" id="SSF48452">
    <property type="entry name" value="TPR-like"/>
    <property type="match status" value="1"/>
</dbReference>
<dbReference type="PANTHER" id="PTHR47691:SF3">
    <property type="entry name" value="HTH-TYPE TRANSCRIPTIONAL REGULATOR RV0890C-RELATED"/>
    <property type="match status" value="1"/>
</dbReference>
<name>A0A516RM01_STRST</name>